<dbReference type="EMBL" id="SRMB01000001">
    <property type="protein sequence ID" value="TGE29802.1"/>
    <property type="molecule type" value="Genomic_DNA"/>
</dbReference>
<dbReference type="AlphaFoldDB" id="A0A4Z0QM32"/>
<name>A0A4Z0QM32_9BACT</name>
<gene>
    <name evidence="2" type="ORF">E5K02_10185</name>
</gene>
<sequence>MPKKNKNVSDKAKENAAPVVDAQGNSESPAHDVQEVVGPVENVALAEAEAAAGGAEVQANDEQHAQAAENAEAEQEVATVPAGTLNGGEGVIEEDVEGVDQDGADVQVKAGTRVVEEAPAEDNGDIAGVALFAAEPDAHFEQQPDDSAAAAQEEEEAGPEQPDPFDNDEVRSLIAELNKPEIIGYGEFVTVKVGESLSGQGTVVGHNSQAGAVTYHVQFQVKAADFIGGGKEQAVSLPIPAEFVSR</sequence>
<comment type="caution">
    <text evidence="2">The sequence shown here is derived from an EMBL/GenBank/DDBJ whole genome shotgun (WGS) entry which is preliminary data.</text>
</comment>
<organism evidence="2 3">
    <name type="scientific">Hymenobacter metallicola</name>
    <dbReference type="NCBI Taxonomy" id="2563114"/>
    <lineage>
        <taxon>Bacteria</taxon>
        <taxon>Pseudomonadati</taxon>
        <taxon>Bacteroidota</taxon>
        <taxon>Cytophagia</taxon>
        <taxon>Cytophagales</taxon>
        <taxon>Hymenobacteraceae</taxon>
        <taxon>Hymenobacter</taxon>
    </lineage>
</organism>
<feature type="compositionally biased region" description="Acidic residues" evidence="1">
    <location>
        <begin position="152"/>
        <end position="167"/>
    </location>
</feature>
<dbReference type="RefSeq" id="WP_135394599.1">
    <property type="nucleotide sequence ID" value="NZ_SRMB01000001.1"/>
</dbReference>
<protein>
    <submittedName>
        <fullName evidence="2">Uncharacterized protein</fullName>
    </submittedName>
</protein>
<accession>A0A4Z0QM32</accession>
<keyword evidence="3" id="KW-1185">Reference proteome</keyword>
<feature type="region of interest" description="Disordered" evidence="1">
    <location>
        <begin position="137"/>
        <end position="170"/>
    </location>
</feature>
<feature type="compositionally biased region" description="Low complexity" evidence="1">
    <location>
        <begin position="47"/>
        <end position="70"/>
    </location>
</feature>
<proteinExistence type="predicted"/>
<dbReference type="Proteomes" id="UP000298471">
    <property type="component" value="Unassembled WGS sequence"/>
</dbReference>
<evidence type="ECO:0000313" key="3">
    <source>
        <dbReference type="Proteomes" id="UP000298471"/>
    </source>
</evidence>
<evidence type="ECO:0000313" key="2">
    <source>
        <dbReference type="EMBL" id="TGE29802.1"/>
    </source>
</evidence>
<evidence type="ECO:0000256" key="1">
    <source>
        <dbReference type="SAM" id="MobiDB-lite"/>
    </source>
</evidence>
<feature type="region of interest" description="Disordered" evidence="1">
    <location>
        <begin position="47"/>
        <end position="89"/>
    </location>
</feature>
<feature type="region of interest" description="Disordered" evidence="1">
    <location>
        <begin position="1"/>
        <end position="33"/>
    </location>
</feature>
<reference evidence="2 3" key="1">
    <citation type="submission" date="2019-04" db="EMBL/GenBank/DDBJ databases">
        <authorList>
            <person name="Feng G."/>
            <person name="Zhang J."/>
            <person name="Zhu H."/>
        </authorList>
    </citation>
    <scope>NUCLEOTIDE SEQUENCE [LARGE SCALE GENOMIC DNA]</scope>
    <source>
        <strain evidence="2 3">9PBR-1</strain>
    </source>
</reference>